<dbReference type="SUPFAM" id="SSF46689">
    <property type="entry name" value="Homeodomain-like"/>
    <property type="match status" value="2"/>
</dbReference>
<name>A0ABW7PDR3_9ACTN</name>
<keyword evidence="1" id="KW-0805">Transcription regulation</keyword>
<dbReference type="InterPro" id="IPR009057">
    <property type="entry name" value="Homeodomain-like_sf"/>
</dbReference>
<dbReference type="CDD" id="cd03137">
    <property type="entry name" value="GATase1_AraC_1"/>
    <property type="match status" value="1"/>
</dbReference>
<dbReference type="InterPro" id="IPR002818">
    <property type="entry name" value="DJ-1/PfpI"/>
</dbReference>
<dbReference type="Pfam" id="PF12833">
    <property type="entry name" value="HTH_18"/>
    <property type="match status" value="1"/>
</dbReference>
<keyword evidence="2" id="KW-0804">Transcription</keyword>
<dbReference type="Gene3D" id="3.40.50.880">
    <property type="match status" value="1"/>
</dbReference>
<proteinExistence type="predicted"/>
<dbReference type="Gene3D" id="1.10.10.60">
    <property type="entry name" value="Homeodomain-like"/>
    <property type="match status" value="1"/>
</dbReference>
<evidence type="ECO:0000313" key="5">
    <source>
        <dbReference type="Proteomes" id="UP001610631"/>
    </source>
</evidence>
<feature type="domain" description="HTH araC/xylS-type" evidence="3">
    <location>
        <begin position="237"/>
        <end position="335"/>
    </location>
</feature>
<protein>
    <submittedName>
        <fullName evidence="4">Helix-turn-helix domain-containing protein</fullName>
    </submittedName>
</protein>
<dbReference type="InterPro" id="IPR029062">
    <property type="entry name" value="Class_I_gatase-like"/>
</dbReference>
<accession>A0ABW7PDR3</accession>
<dbReference type="SUPFAM" id="SSF52317">
    <property type="entry name" value="Class I glutamine amidotransferase-like"/>
    <property type="match status" value="1"/>
</dbReference>
<gene>
    <name evidence="4" type="ORF">WDV06_15695</name>
</gene>
<dbReference type="Proteomes" id="UP001610631">
    <property type="component" value="Unassembled WGS sequence"/>
</dbReference>
<evidence type="ECO:0000259" key="3">
    <source>
        <dbReference type="PROSITE" id="PS01124"/>
    </source>
</evidence>
<keyword evidence="5" id="KW-1185">Reference proteome</keyword>
<sequence>MSERREGTGEAARPGGGTGGRHLVAVLALPGFPPFELGIPSRVFGSAVDEDGEPLYEVVVCTADGLPVPSDSGFTLQPAAGPEALAAADTVIVPPTHAMPELGRGGPLPAAVAAAIAGIRPGTRLVSICTGSYVLAAAGLLDGRPATTHWNLAREFRAAYPEVRVDEDVLFVDDGDVLTSAGVAAGVDLCLHLIRRDHGAAVTNRAARICVVPPWRDGGQAQYIDRPVPEPTVATTTATRAWALERLGEPVSLAELAAHARMSLRTFTRRFRDEVGMTPVQWLTAQRLEVARDLLESSDLPVDLVAHRAGFGTANSLRQHMRASLGVSPVAYRRTFRPAAEAHQHA</sequence>
<dbReference type="SMART" id="SM00342">
    <property type="entry name" value="HTH_ARAC"/>
    <property type="match status" value="1"/>
</dbReference>
<evidence type="ECO:0000256" key="1">
    <source>
        <dbReference type="ARBA" id="ARBA00023015"/>
    </source>
</evidence>
<dbReference type="RefSeq" id="WP_395510360.1">
    <property type="nucleotide sequence ID" value="NZ_JBBDHD010000034.1"/>
</dbReference>
<organism evidence="4 5">
    <name type="scientific">Streptomyces racemochromogenes</name>
    <dbReference type="NCBI Taxonomy" id="67353"/>
    <lineage>
        <taxon>Bacteria</taxon>
        <taxon>Bacillati</taxon>
        <taxon>Actinomycetota</taxon>
        <taxon>Actinomycetes</taxon>
        <taxon>Kitasatosporales</taxon>
        <taxon>Streptomycetaceae</taxon>
        <taxon>Streptomyces</taxon>
    </lineage>
</organism>
<dbReference type="PANTHER" id="PTHR43130:SF3">
    <property type="entry name" value="HTH-TYPE TRANSCRIPTIONAL REGULATOR RV1931C"/>
    <property type="match status" value="1"/>
</dbReference>
<evidence type="ECO:0000313" key="4">
    <source>
        <dbReference type="EMBL" id="MFH7596524.1"/>
    </source>
</evidence>
<dbReference type="EMBL" id="JBBDHD010000034">
    <property type="protein sequence ID" value="MFH7596524.1"/>
    <property type="molecule type" value="Genomic_DNA"/>
</dbReference>
<dbReference type="Pfam" id="PF01965">
    <property type="entry name" value="DJ-1_PfpI"/>
    <property type="match status" value="1"/>
</dbReference>
<dbReference type="PANTHER" id="PTHR43130">
    <property type="entry name" value="ARAC-FAMILY TRANSCRIPTIONAL REGULATOR"/>
    <property type="match status" value="1"/>
</dbReference>
<reference evidence="4 5" key="1">
    <citation type="submission" date="2024-03" db="EMBL/GenBank/DDBJ databases">
        <title>Whole genome sequencing of Streptomyces racemochromogenes, to identify antimicrobial biosynthetic gene clusters.</title>
        <authorList>
            <person name="Suryawanshi P."/>
            <person name="Krishnaraj P.U."/>
            <person name="Arun Y.P."/>
            <person name="Suryawanshi M.P."/>
            <person name="Rakshit O."/>
        </authorList>
    </citation>
    <scope>NUCLEOTIDE SEQUENCE [LARGE SCALE GENOMIC DNA]</scope>
    <source>
        <strain evidence="4 5">AUDT626</strain>
    </source>
</reference>
<dbReference type="InterPro" id="IPR018060">
    <property type="entry name" value="HTH_AraC"/>
</dbReference>
<evidence type="ECO:0000256" key="2">
    <source>
        <dbReference type="ARBA" id="ARBA00023163"/>
    </source>
</evidence>
<dbReference type="InterPro" id="IPR052158">
    <property type="entry name" value="INH-QAR"/>
</dbReference>
<dbReference type="PROSITE" id="PS01124">
    <property type="entry name" value="HTH_ARAC_FAMILY_2"/>
    <property type="match status" value="1"/>
</dbReference>
<comment type="caution">
    <text evidence="4">The sequence shown here is derived from an EMBL/GenBank/DDBJ whole genome shotgun (WGS) entry which is preliminary data.</text>
</comment>